<comment type="caution">
    <text evidence="10">The sequence shown here is derived from an EMBL/GenBank/DDBJ whole genome shotgun (WGS) entry which is preliminary data.</text>
</comment>
<keyword evidence="8" id="KW-1133">Transmembrane helix</keyword>
<dbReference type="Pfam" id="PF13855">
    <property type="entry name" value="LRR_8"/>
    <property type="match status" value="2"/>
</dbReference>
<evidence type="ECO:0000313" key="10">
    <source>
        <dbReference type="EMBL" id="KAL3754779.1"/>
    </source>
</evidence>
<dbReference type="InterPro" id="IPR053038">
    <property type="entry name" value="RLP_Defense"/>
</dbReference>
<dbReference type="SMART" id="SM00369">
    <property type="entry name" value="LRR_TYP"/>
    <property type="match status" value="4"/>
</dbReference>
<evidence type="ECO:0000313" key="11">
    <source>
        <dbReference type="Proteomes" id="UP001634007"/>
    </source>
</evidence>
<evidence type="ECO:0000256" key="5">
    <source>
        <dbReference type="ARBA" id="ARBA00022737"/>
    </source>
</evidence>
<evidence type="ECO:0000256" key="7">
    <source>
        <dbReference type="SAM" id="MobiDB-lite"/>
    </source>
</evidence>
<dbReference type="FunFam" id="3.80.10.10:FF:000833">
    <property type="entry name" value="Protein TOO MANY MOUTHS"/>
    <property type="match status" value="1"/>
</dbReference>
<keyword evidence="2" id="KW-1003">Cell membrane</keyword>
<feature type="transmembrane region" description="Helical" evidence="8">
    <location>
        <begin position="458"/>
        <end position="475"/>
    </location>
</feature>
<evidence type="ECO:0000256" key="9">
    <source>
        <dbReference type="SAM" id="SignalP"/>
    </source>
</evidence>
<name>A0ABD3LSR4_EUCGL</name>
<sequence>MLSSTSLSPLLLLLFLGVLFSSLSSCYPSLPINAPPKTTAPPPPPSRTSTNSGPNAMLPSESETLFKIMESMSSDQNWRASYPHPCGAGSSWPGIECKPGNDKHLHVSRLDFGTLPYPTCKPTATFPYLIFSLPQIQSIFFFNCFTRTRTTLSVSPNRLLNSSLQQLGLKSNPALVGPIPPQISSLKSLEVLTLSQNRLSGLIPVQVFSLKSLVHLDLSFNLLTGTIPFQIGNLKNLVGLDLSYNSLGGSIPGTIGQLGQLQKLDFSSNLLTGRIPDTIEKLNSLFFVALSNNGLGGKFPTGVSKLQNLQYFIMENNPMGIPLPVQFGMLVKLQELRLANSRYSGTIPPSFAQLRNLSTLSLQNNQLTGEIPVGFGTLSHIYHLNLSRNLLTGVVPFDAGFLKRLGKNLDLSGNPGLCLNPTEASSVKIGVSVCKTSKNGSLILPMKHSGAASLFLDWFYLIGVLGIPQVLFSVWF</sequence>
<keyword evidence="5" id="KW-0677">Repeat</keyword>
<accession>A0ABD3LSR4</accession>
<evidence type="ECO:0000256" key="6">
    <source>
        <dbReference type="ARBA" id="ARBA00023136"/>
    </source>
</evidence>
<dbReference type="Proteomes" id="UP001634007">
    <property type="component" value="Unassembled WGS sequence"/>
</dbReference>
<dbReference type="PANTHER" id="PTHR48064">
    <property type="entry name" value="OS01G0750400 PROTEIN"/>
    <property type="match status" value="1"/>
</dbReference>
<keyword evidence="3" id="KW-0433">Leucine-rich repeat</keyword>
<proteinExistence type="predicted"/>
<keyword evidence="6 8" id="KW-0472">Membrane</keyword>
<dbReference type="GO" id="GO:0051707">
    <property type="term" value="P:response to other organism"/>
    <property type="evidence" value="ECO:0007669"/>
    <property type="project" value="UniProtKB-ARBA"/>
</dbReference>
<dbReference type="Gene3D" id="3.80.10.10">
    <property type="entry name" value="Ribonuclease Inhibitor"/>
    <property type="match status" value="3"/>
</dbReference>
<dbReference type="InterPro" id="IPR001611">
    <property type="entry name" value="Leu-rich_rpt"/>
</dbReference>
<evidence type="ECO:0000256" key="8">
    <source>
        <dbReference type="SAM" id="Phobius"/>
    </source>
</evidence>
<dbReference type="SUPFAM" id="SSF52058">
    <property type="entry name" value="L domain-like"/>
    <property type="match status" value="1"/>
</dbReference>
<organism evidence="10 11">
    <name type="scientific">Eucalyptus globulus</name>
    <name type="common">Tasmanian blue gum</name>
    <dbReference type="NCBI Taxonomy" id="34317"/>
    <lineage>
        <taxon>Eukaryota</taxon>
        <taxon>Viridiplantae</taxon>
        <taxon>Streptophyta</taxon>
        <taxon>Embryophyta</taxon>
        <taxon>Tracheophyta</taxon>
        <taxon>Spermatophyta</taxon>
        <taxon>Magnoliopsida</taxon>
        <taxon>eudicotyledons</taxon>
        <taxon>Gunneridae</taxon>
        <taxon>Pentapetalae</taxon>
        <taxon>rosids</taxon>
        <taxon>malvids</taxon>
        <taxon>Myrtales</taxon>
        <taxon>Myrtaceae</taxon>
        <taxon>Myrtoideae</taxon>
        <taxon>Eucalypteae</taxon>
        <taxon>Eucalyptus</taxon>
    </lineage>
</organism>
<feature type="signal peptide" evidence="9">
    <location>
        <begin position="1"/>
        <end position="25"/>
    </location>
</feature>
<keyword evidence="4 9" id="KW-0732">Signal</keyword>
<dbReference type="InterPro" id="IPR003591">
    <property type="entry name" value="Leu-rich_rpt_typical-subtyp"/>
</dbReference>
<reference evidence="10 11" key="1">
    <citation type="submission" date="2024-11" db="EMBL/GenBank/DDBJ databases">
        <title>Chromosome-level genome assembly of Eucalyptus globulus Labill. provides insights into its genome evolution.</title>
        <authorList>
            <person name="Li X."/>
        </authorList>
    </citation>
    <scope>NUCLEOTIDE SEQUENCE [LARGE SCALE GENOMIC DNA]</scope>
    <source>
        <strain evidence="10">CL2024</strain>
        <tissue evidence="10">Fresh tender leaves</tissue>
    </source>
</reference>
<evidence type="ECO:0000256" key="2">
    <source>
        <dbReference type="ARBA" id="ARBA00022475"/>
    </source>
</evidence>
<dbReference type="GO" id="GO:0005886">
    <property type="term" value="C:plasma membrane"/>
    <property type="evidence" value="ECO:0007669"/>
    <property type="project" value="UniProtKB-SubCell"/>
</dbReference>
<dbReference type="AlphaFoldDB" id="A0ABD3LSR4"/>
<dbReference type="PRINTS" id="PR00019">
    <property type="entry name" value="LEURICHRPT"/>
</dbReference>
<keyword evidence="8" id="KW-0812">Transmembrane</keyword>
<dbReference type="PANTHER" id="PTHR48064:SF1">
    <property type="entry name" value="RECEPTOR-LIKE PROTEIN 51-RELATED"/>
    <property type="match status" value="1"/>
</dbReference>
<dbReference type="FunFam" id="3.80.10.10:FF:000269">
    <property type="entry name" value="Piriformospora indica-insensitive protein 2"/>
    <property type="match status" value="1"/>
</dbReference>
<feature type="region of interest" description="Disordered" evidence="7">
    <location>
        <begin position="35"/>
        <end position="57"/>
    </location>
</feature>
<feature type="chain" id="PRO_5044760857" evidence="9">
    <location>
        <begin position="26"/>
        <end position="476"/>
    </location>
</feature>
<evidence type="ECO:0000256" key="1">
    <source>
        <dbReference type="ARBA" id="ARBA00004236"/>
    </source>
</evidence>
<dbReference type="Pfam" id="PF00560">
    <property type="entry name" value="LRR_1"/>
    <property type="match status" value="2"/>
</dbReference>
<dbReference type="EMBL" id="JBJKBG010000001">
    <property type="protein sequence ID" value="KAL3754779.1"/>
    <property type="molecule type" value="Genomic_DNA"/>
</dbReference>
<protein>
    <submittedName>
        <fullName evidence="10">Uncharacterized protein</fullName>
    </submittedName>
</protein>
<comment type="subcellular location">
    <subcellularLocation>
        <location evidence="1">Cell membrane</location>
    </subcellularLocation>
</comment>
<keyword evidence="11" id="KW-1185">Reference proteome</keyword>
<evidence type="ECO:0000256" key="3">
    <source>
        <dbReference type="ARBA" id="ARBA00022614"/>
    </source>
</evidence>
<dbReference type="InterPro" id="IPR032675">
    <property type="entry name" value="LRR_dom_sf"/>
</dbReference>
<evidence type="ECO:0000256" key="4">
    <source>
        <dbReference type="ARBA" id="ARBA00022729"/>
    </source>
</evidence>
<gene>
    <name evidence="10" type="ORF">ACJRO7_001957</name>
</gene>